<evidence type="ECO:0000256" key="1">
    <source>
        <dbReference type="SAM" id="MobiDB-lite"/>
    </source>
</evidence>
<feature type="region of interest" description="Disordered" evidence="1">
    <location>
        <begin position="31"/>
        <end position="51"/>
    </location>
</feature>
<keyword evidence="3" id="KW-1185">Reference proteome</keyword>
<feature type="region of interest" description="Disordered" evidence="1">
    <location>
        <begin position="76"/>
        <end position="99"/>
    </location>
</feature>
<dbReference type="EMBL" id="CABITT030000002">
    <property type="protein sequence ID" value="VVA94395.1"/>
    <property type="molecule type" value="Genomic_DNA"/>
</dbReference>
<name>A0A565B0V5_9BRAS</name>
<organism evidence="2 3">
    <name type="scientific">Arabis nemorensis</name>
    <dbReference type="NCBI Taxonomy" id="586526"/>
    <lineage>
        <taxon>Eukaryota</taxon>
        <taxon>Viridiplantae</taxon>
        <taxon>Streptophyta</taxon>
        <taxon>Embryophyta</taxon>
        <taxon>Tracheophyta</taxon>
        <taxon>Spermatophyta</taxon>
        <taxon>Magnoliopsida</taxon>
        <taxon>eudicotyledons</taxon>
        <taxon>Gunneridae</taxon>
        <taxon>Pentapetalae</taxon>
        <taxon>rosids</taxon>
        <taxon>malvids</taxon>
        <taxon>Brassicales</taxon>
        <taxon>Brassicaceae</taxon>
        <taxon>Arabideae</taxon>
        <taxon>Arabis</taxon>
    </lineage>
</organism>
<feature type="compositionally biased region" description="Pro residues" evidence="1">
    <location>
        <begin position="35"/>
        <end position="47"/>
    </location>
</feature>
<protein>
    <submittedName>
        <fullName evidence="2">Uncharacterized protein</fullName>
    </submittedName>
</protein>
<comment type="caution">
    <text evidence="2">The sequence shown here is derived from an EMBL/GenBank/DDBJ whole genome shotgun (WGS) entry which is preliminary data.</text>
</comment>
<proteinExistence type="predicted"/>
<gene>
    <name evidence="2" type="ORF">ANE_LOCUS4840</name>
</gene>
<accession>A0A565B0V5</accession>
<evidence type="ECO:0000313" key="3">
    <source>
        <dbReference type="Proteomes" id="UP000489600"/>
    </source>
</evidence>
<dbReference type="Proteomes" id="UP000489600">
    <property type="component" value="Unassembled WGS sequence"/>
</dbReference>
<sequence>MLVSPPPSSAVTIKSDLLKLAYRRWMAVPATLNPSAPPEPPDPPDPPDTSRRFTESSLLLCYHHHCFVIRCITATSPSSSSTASNHAPLTARSLPSPRPDDACFGQSVCSGTRPSQALLLLFASLPGYSPQLLSGFIDKETPIKPSPLPREPRRPTP</sequence>
<reference evidence="2" key="1">
    <citation type="submission" date="2019-07" db="EMBL/GenBank/DDBJ databases">
        <authorList>
            <person name="Dittberner H."/>
        </authorList>
    </citation>
    <scope>NUCLEOTIDE SEQUENCE [LARGE SCALE GENOMIC DNA]</scope>
</reference>
<evidence type="ECO:0000313" key="2">
    <source>
        <dbReference type="EMBL" id="VVA94395.1"/>
    </source>
</evidence>
<dbReference type="AlphaFoldDB" id="A0A565B0V5"/>